<gene>
    <name evidence="1" type="ORF">KHA93_12265</name>
</gene>
<dbReference type="Proteomes" id="UP000682713">
    <property type="component" value="Unassembled WGS sequence"/>
</dbReference>
<evidence type="ECO:0000313" key="1">
    <source>
        <dbReference type="EMBL" id="MBS4200405.1"/>
    </source>
</evidence>
<dbReference type="InterPro" id="IPR022258">
    <property type="entry name" value="Flagellar_operon_YvyF"/>
</dbReference>
<protein>
    <recommendedName>
        <fullName evidence="3">Flagellar operon protein (TIGR03826 family)</fullName>
    </recommendedName>
</protein>
<organism evidence="1 2">
    <name type="scientific">Lederbergia citrisecunda</name>
    <dbReference type="NCBI Taxonomy" id="2833583"/>
    <lineage>
        <taxon>Bacteria</taxon>
        <taxon>Bacillati</taxon>
        <taxon>Bacillota</taxon>
        <taxon>Bacilli</taxon>
        <taxon>Bacillales</taxon>
        <taxon>Bacillaceae</taxon>
        <taxon>Lederbergia</taxon>
    </lineage>
</organism>
<comment type="caution">
    <text evidence="1">The sequence shown here is derived from an EMBL/GenBank/DDBJ whole genome shotgun (WGS) entry which is preliminary data.</text>
</comment>
<name>A0A942YM77_9BACI</name>
<reference evidence="1 2" key="1">
    <citation type="submission" date="2021-05" db="EMBL/GenBank/DDBJ databases">
        <title>Novel Bacillus species.</title>
        <authorList>
            <person name="Liu G."/>
        </authorList>
    </citation>
    <scope>NUCLEOTIDE SEQUENCE [LARGE SCALE GENOMIC DNA]</scope>
    <source>
        <strain evidence="1 2">FJAT-49732</strain>
    </source>
</reference>
<dbReference type="EMBL" id="JAGYPJ010000001">
    <property type="protein sequence ID" value="MBS4200405.1"/>
    <property type="molecule type" value="Genomic_DNA"/>
</dbReference>
<proteinExistence type="predicted"/>
<dbReference type="RefSeq" id="WP_213110991.1">
    <property type="nucleotide sequence ID" value="NZ_JAGYPJ010000001.1"/>
</dbReference>
<dbReference type="AlphaFoldDB" id="A0A942YM77"/>
<dbReference type="NCBIfam" id="TIGR03826">
    <property type="entry name" value="YvyF"/>
    <property type="match status" value="1"/>
</dbReference>
<accession>A0A942YM77</accession>
<evidence type="ECO:0000313" key="2">
    <source>
        <dbReference type="Proteomes" id="UP000682713"/>
    </source>
</evidence>
<sequence length="134" mass="15849">MDLLNCPNCGEIYVNNSVRDVCNKCYREEEALFDTVYRFLRKQENRSARIERVSEATGAPENLLYKWVKRGRLHTTQFPNLGYPCDRCGNIIREGKLCEKCNADIKGELEVFEMEKERLEQLHKSSYYSQEKRK</sequence>
<evidence type="ECO:0008006" key="3">
    <source>
        <dbReference type="Google" id="ProtNLM"/>
    </source>
</evidence>
<keyword evidence="2" id="KW-1185">Reference proteome</keyword>